<keyword evidence="1" id="KW-0175">Coiled coil</keyword>
<keyword evidence="4" id="KW-1185">Reference proteome</keyword>
<proteinExistence type="predicted"/>
<dbReference type="EMBL" id="CP040017">
    <property type="protein sequence ID" value="QCP09917.1"/>
    <property type="molecule type" value="Genomic_DNA"/>
</dbReference>
<evidence type="ECO:0000256" key="1">
    <source>
        <dbReference type="SAM" id="Coils"/>
    </source>
</evidence>
<dbReference type="Proteomes" id="UP000584325">
    <property type="component" value="Unassembled WGS sequence"/>
</dbReference>
<evidence type="ECO:0000313" key="2">
    <source>
        <dbReference type="EMBL" id="MBB3219894.1"/>
    </source>
</evidence>
<organism evidence="2 5">
    <name type="scientific">Pseudoduganella umbonata</name>
    <dbReference type="NCBI Taxonomy" id="864828"/>
    <lineage>
        <taxon>Bacteria</taxon>
        <taxon>Pseudomonadati</taxon>
        <taxon>Pseudomonadota</taxon>
        <taxon>Betaproteobacteria</taxon>
        <taxon>Burkholderiales</taxon>
        <taxon>Oxalobacteraceae</taxon>
        <taxon>Telluria group</taxon>
        <taxon>Pseudoduganella</taxon>
    </lineage>
</organism>
<dbReference type="RefSeq" id="WP_137312803.1">
    <property type="nucleotide sequence ID" value="NZ_CP040017.1"/>
</dbReference>
<sequence length="169" mass="19087">MKGSNTQRREELRQKILRKLEILEGYNVDGIPDFFAVPKSITQFRLWDDPIANVHMISSPNSLDRKHSPHNLELIERVISVIGKLQRHPAGRRKVSRSKKAENYATENTTLKKALAKMGATLHELRNDIAVLKVDLATARSQVARLQGQISSAKAASEPNFRNSLRVVE</sequence>
<dbReference type="Proteomes" id="UP000298763">
    <property type="component" value="Chromosome"/>
</dbReference>
<evidence type="ECO:0000313" key="5">
    <source>
        <dbReference type="Proteomes" id="UP000584325"/>
    </source>
</evidence>
<protein>
    <submittedName>
        <fullName evidence="2">Uncharacterized protein</fullName>
    </submittedName>
</protein>
<evidence type="ECO:0000313" key="4">
    <source>
        <dbReference type="Proteomes" id="UP000298763"/>
    </source>
</evidence>
<name>A0A4P8HK12_9BURK</name>
<dbReference type="EMBL" id="JACHXS010000001">
    <property type="protein sequence ID" value="MBB3219894.1"/>
    <property type="molecule type" value="Genomic_DNA"/>
</dbReference>
<reference evidence="3 4" key="1">
    <citation type="submission" date="2019-05" db="EMBL/GenBank/DDBJ databases">
        <title>Draft Genome Sequences of Six Type Strains of the Genus Massilia.</title>
        <authorList>
            <person name="Miess H."/>
            <person name="Frediansyhah A."/>
            <person name="Gross H."/>
        </authorList>
    </citation>
    <scope>NUCLEOTIDE SEQUENCE [LARGE SCALE GENOMIC DNA]</scope>
    <source>
        <strain evidence="3 4">DSMZ 26121</strain>
    </source>
</reference>
<evidence type="ECO:0000313" key="3">
    <source>
        <dbReference type="EMBL" id="QCP09917.1"/>
    </source>
</evidence>
<reference evidence="2 5" key="2">
    <citation type="submission" date="2020-08" db="EMBL/GenBank/DDBJ databases">
        <title>Genomic Encyclopedia of Type Strains, Phase III (KMG-III): the genomes of soil and plant-associated and newly described type strains.</title>
        <authorList>
            <person name="Whitman W."/>
        </authorList>
    </citation>
    <scope>NUCLEOTIDE SEQUENCE [LARGE SCALE GENOMIC DNA]</scope>
    <source>
        <strain evidence="2 5">CECT 7753</strain>
    </source>
</reference>
<gene>
    <name evidence="3" type="ORF">FCL38_05380</name>
    <name evidence="2" type="ORF">FHS02_000681</name>
</gene>
<dbReference type="AlphaFoldDB" id="A0A4P8HK12"/>
<feature type="coiled-coil region" evidence="1">
    <location>
        <begin position="122"/>
        <end position="156"/>
    </location>
</feature>
<accession>A0A4P8HK12</accession>